<comment type="caution">
    <text evidence="2">The sequence shown here is derived from an EMBL/GenBank/DDBJ whole genome shotgun (WGS) entry which is preliminary data.</text>
</comment>
<reference evidence="2" key="1">
    <citation type="submission" date="2020-03" db="EMBL/GenBank/DDBJ databases">
        <title>Castanea mollissima Vanexum genome sequencing.</title>
        <authorList>
            <person name="Staton M."/>
        </authorList>
    </citation>
    <scope>NUCLEOTIDE SEQUENCE</scope>
    <source>
        <tissue evidence="2">Leaf</tissue>
    </source>
</reference>
<accession>A0A8J4QT32</accession>
<feature type="signal peptide" evidence="1">
    <location>
        <begin position="1"/>
        <end position="19"/>
    </location>
</feature>
<name>A0A8J4QT32_9ROSI</name>
<sequence>MAWRPAVMGLILIFALVIFEEWVSIPSCKLVPTSSTDLELDLDHPDDLKVMLVANLLLLGSESSFFNSNFRDYYLSKFFRSANMSTRNLLKV</sequence>
<keyword evidence="1" id="KW-0732">Signal</keyword>
<protein>
    <submittedName>
        <fullName evidence="2">Uncharacterized protein</fullName>
    </submittedName>
</protein>
<evidence type="ECO:0000313" key="3">
    <source>
        <dbReference type="Proteomes" id="UP000737018"/>
    </source>
</evidence>
<proteinExistence type="predicted"/>
<dbReference type="EMBL" id="JRKL02004378">
    <property type="protein sequence ID" value="KAF3952719.1"/>
    <property type="molecule type" value="Genomic_DNA"/>
</dbReference>
<keyword evidence="3" id="KW-1185">Reference proteome</keyword>
<dbReference type="Proteomes" id="UP000737018">
    <property type="component" value="Unassembled WGS sequence"/>
</dbReference>
<dbReference type="OrthoDB" id="9984693at2759"/>
<evidence type="ECO:0000256" key="1">
    <source>
        <dbReference type="SAM" id="SignalP"/>
    </source>
</evidence>
<feature type="chain" id="PRO_5035274237" evidence="1">
    <location>
        <begin position="20"/>
        <end position="92"/>
    </location>
</feature>
<evidence type="ECO:0000313" key="2">
    <source>
        <dbReference type="EMBL" id="KAF3952719.1"/>
    </source>
</evidence>
<dbReference type="AlphaFoldDB" id="A0A8J4QT32"/>
<organism evidence="2 3">
    <name type="scientific">Castanea mollissima</name>
    <name type="common">Chinese chestnut</name>
    <dbReference type="NCBI Taxonomy" id="60419"/>
    <lineage>
        <taxon>Eukaryota</taxon>
        <taxon>Viridiplantae</taxon>
        <taxon>Streptophyta</taxon>
        <taxon>Embryophyta</taxon>
        <taxon>Tracheophyta</taxon>
        <taxon>Spermatophyta</taxon>
        <taxon>Magnoliopsida</taxon>
        <taxon>eudicotyledons</taxon>
        <taxon>Gunneridae</taxon>
        <taxon>Pentapetalae</taxon>
        <taxon>rosids</taxon>
        <taxon>fabids</taxon>
        <taxon>Fagales</taxon>
        <taxon>Fagaceae</taxon>
        <taxon>Castanea</taxon>
    </lineage>
</organism>
<gene>
    <name evidence="2" type="ORF">CMV_021752</name>
</gene>